<organism evidence="1 2">
    <name type="scientific">Rotaria magnacalcarata</name>
    <dbReference type="NCBI Taxonomy" id="392030"/>
    <lineage>
        <taxon>Eukaryota</taxon>
        <taxon>Metazoa</taxon>
        <taxon>Spiralia</taxon>
        <taxon>Gnathifera</taxon>
        <taxon>Rotifera</taxon>
        <taxon>Eurotatoria</taxon>
        <taxon>Bdelloidea</taxon>
        <taxon>Philodinida</taxon>
        <taxon>Philodinidae</taxon>
        <taxon>Rotaria</taxon>
    </lineage>
</organism>
<accession>A0A8S2SV10</accession>
<evidence type="ECO:0000313" key="2">
    <source>
        <dbReference type="Proteomes" id="UP000681720"/>
    </source>
</evidence>
<evidence type="ECO:0000313" key="1">
    <source>
        <dbReference type="EMBL" id="CAF4244170.1"/>
    </source>
</evidence>
<gene>
    <name evidence="1" type="ORF">GIL414_LOCUS23400</name>
</gene>
<dbReference type="Proteomes" id="UP000681720">
    <property type="component" value="Unassembled WGS sequence"/>
</dbReference>
<comment type="caution">
    <text evidence="1">The sequence shown here is derived from an EMBL/GenBank/DDBJ whole genome shotgun (WGS) entry which is preliminary data.</text>
</comment>
<dbReference type="AlphaFoldDB" id="A0A8S2SV10"/>
<protein>
    <submittedName>
        <fullName evidence="1">Uncharacterized protein</fullName>
    </submittedName>
</protein>
<proteinExistence type="predicted"/>
<reference evidence="1" key="1">
    <citation type="submission" date="2021-02" db="EMBL/GenBank/DDBJ databases">
        <authorList>
            <person name="Nowell W R."/>
        </authorList>
    </citation>
    <scope>NUCLEOTIDE SEQUENCE</scope>
</reference>
<feature type="non-terminal residue" evidence="1">
    <location>
        <position position="1"/>
    </location>
</feature>
<dbReference type="EMBL" id="CAJOBJ010025950">
    <property type="protein sequence ID" value="CAF4244170.1"/>
    <property type="molecule type" value="Genomic_DNA"/>
</dbReference>
<name>A0A8S2SV10_9BILA</name>
<sequence>HCTHGICSFSKHFVEQYQQTIIQQLYYVPWQPATDLNILFTAINELDSNDRHLITIFYDFQPNEQQMYIEKKVIWQTKEQEEISSKRNLLTMITK</sequence>